<sequence>MSTAVVTRRARAQEIALEVGDRLRSVGDRGPGLFDGHPGLAVLHAALSAWDPARAAVAHAHLAASGEVAPEAVVPAVLVHRAVHGGGYDGLMRKAGAALAEVCESWPQRDRPAAADYDVISGLAGKGRLLLALGGDRCLTALEGVLERLVALTRPVLVDGHEVPGWWCAPERYAVDADRERYPRGDFDAGLAHGISGPLALLSLAHQRGLRVAGMTDAMRVVVDWLLRWSWTDESGVGWPSRVGFDAQVRGSAVPALRSAWCYGTAGVAHALHLAATELGDAGAAGLAVAAMRRPGPAEGPTVCHGDAGLLQVSTRMGVPADRVADRVLAAFDPSAPFGFRHRLHTGGWADEPGLLQGAAGVALALASYAGNPAPWDVALLLA</sequence>
<keyword evidence="3" id="KW-1185">Reference proteome</keyword>
<evidence type="ECO:0000313" key="3">
    <source>
        <dbReference type="Proteomes" id="UP000274843"/>
    </source>
</evidence>
<dbReference type="SMART" id="SM01260">
    <property type="entry name" value="LANC_like"/>
    <property type="match status" value="1"/>
</dbReference>
<dbReference type="AlphaFoldDB" id="A0A3N2GV18"/>
<accession>A0A3N2GV18</accession>
<dbReference type="Proteomes" id="UP000274843">
    <property type="component" value="Unassembled WGS sequence"/>
</dbReference>
<dbReference type="Pfam" id="PF05147">
    <property type="entry name" value="LANC_like"/>
    <property type="match status" value="1"/>
</dbReference>
<dbReference type="Gene3D" id="1.50.10.20">
    <property type="match status" value="1"/>
</dbReference>
<dbReference type="InterPro" id="IPR033889">
    <property type="entry name" value="LanC"/>
</dbReference>
<keyword evidence="1" id="KW-0479">Metal-binding</keyword>
<dbReference type="GeneID" id="301844227"/>
<feature type="binding site" evidence="1">
    <location>
        <position position="262"/>
    </location>
    <ligand>
        <name>Zn(2+)</name>
        <dbReference type="ChEBI" id="CHEBI:29105"/>
    </ligand>
</feature>
<feature type="binding site" evidence="1">
    <location>
        <position position="305"/>
    </location>
    <ligand>
        <name>Zn(2+)</name>
        <dbReference type="ChEBI" id="CHEBI:29105"/>
    </ligand>
</feature>
<dbReference type="InterPro" id="IPR007822">
    <property type="entry name" value="LANC-like"/>
</dbReference>
<dbReference type="GO" id="GO:0046872">
    <property type="term" value="F:metal ion binding"/>
    <property type="evidence" value="ECO:0007669"/>
    <property type="project" value="UniProtKB-KW"/>
</dbReference>
<dbReference type="RefSeq" id="WP_123684046.1">
    <property type="nucleotide sequence ID" value="NZ_RKHY01000001.1"/>
</dbReference>
<organism evidence="2 3">
    <name type="scientific">Amycolatopsis thermoflava</name>
    <dbReference type="NCBI Taxonomy" id="84480"/>
    <lineage>
        <taxon>Bacteria</taxon>
        <taxon>Bacillati</taxon>
        <taxon>Actinomycetota</taxon>
        <taxon>Actinomycetes</taxon>
        <taxon>Pseudonocardiales</taxon>
        <taxon>Pseudonocardiaceae</taxon>
        <taxon>Amycolatopsis</taxon>
        <taxon>Amycolatopsis methanolica group</taxon>
    </lineage>
</organism>
<evidence type="ECO:0000256" key="1">
    <source>
        <dbReference type="PIRSR" id="PIRSR607822-1"/>
    </source>
</evidence>
<dbReference type="SUPFAM" id="SSF158745">
    <property type="entry name" value="LanC-like"/>
    <property type="match status" value="1"/>
</dbReference>
<keyword evidence="1" id="KW-0862">Zinc</keyword>
<dbReference type="EMBL" id="RKHY01000001">
    <property type="protein sequence ID" value="ROS40501.1"/>
    <property type="molecule type" value="Genomic_DNA"/>
</dbReference>
<proteinExistence type="predicted"/>
<protein>
    <submittedName>
        <fullName evidence="2">Lanthionine synthetase-like protein</fullName>
    </submittedName>
</protein>
<dbReference type="PRINTS" id="PR01950">
    <property type="entry name" value="LANCSUPER"/>
</dbReference>
<dbReference type="PRINTS" id="PR01955">
    <property type="entry name" value="LANCFRANKIA"/>
</dbReference>
<comment type="caution">
    <text evidence="2">The sequence shown here is derived from an EMBL/GenBank/DDBJ whole genome shotgun (WGS) entry which is preliminary data.</text>
</comment>
<feature type="binding site" evidence="1">
    <location>
        <position position="304"/>
    </location>
    <ligand>
        <name>Zn(2+)</name>
        <dbReference type="ChEBI" id="CHEBI:29105"/>
    </ligand>
</feature>
<dbReference type="GO" id="GO:0031179">
    <property type="term" value="P:peptide modification"/>
    <property type="evidence" value="ECO:0007669"/>
    <property type="project" value="InterPro"/>
</dbReference>
<evidence type="ECO:0000313" key="2">
    <source>
        <dbReference type="EMBL" id="ROS40501.1"/>
    </source>
</evidence>
<name>A0A3N2GV18_9PSEU</name>
<reference evidence="2 3" key="1">
    <citation type="submission" date="2018-11" db="EMBL/GenBank/DDBJ databases">
        <title>Sequencing the genomes of 1000 actinobacteria strains.</title>
        <authorList>
            <person name="Klenk H.-P."/>
        </authorList>
    </citation>
    <scope>NUCLEOTIDE SEQUENCE [LARGE SCALE GENOMIC DNA]</scope>
    <source>
        <strain evidence="2 3">DSM 44348</strain>
    </source>
</reference>
<gene>
    <name evidence="2" type="ORF">EDD35_2838</name>
</gene>
<dbReference type="CDD" id="cd04793">
    <property type="entry name" value="LanC"/>
    <property type="match status" value="1"/>
</dbReference>